<dbReference type="AlphaFoldDB" id="A0A0F5LDA4"/>
<name>A0A0F5LDA4_9HYPH</name>
<evidence type="ECO:0000313" key="2">
    <source>
        <dbReference type="EMBL" id="KKB80371.1"/>
    </source>
</evidence>
<protein>
    <submittedName>
        <fullName evidence="2">Uncharacterized protein</fullName>
    </submittedName>
</protein>
<evidence type="ECO:0000256" key="1">
    <source>
        <dbReference type="SAM" id="MobiDB-lite"/>
    </source>
</evidence>
<reference evidence="2 3" key="1">
    <citation type="submission" date="2015-03" db="EMBL/GenBank/DDBJ databases">
        <authorList>
            <person name="Hassan Y.I."/>
            <person name="Lepp D."/>
            <person name="Zhou T."/>
        </authorList>
    </citation>
    <scope>NUCLEOTIDE SEQUENCE [LARGE SCALE GENOMIC DNA]</scope>
    <source>
        <strain evidence="2 3">GH2-10</strain>
    </source>
</reference>
<accession>A0A0F5LDA4</accession>
<keyword evidence="3" id="KW-1185">Reference proteome</keyword>
<sequence>MIQCGVVVGPGFGWRDISYWLEHAPVAEPVDPFEGGEHQHFIAAPSANDVEKDRTTVRNATTVTRPSWQTEGQIAPHTVH</sequence>
<evidence type="ECO:0000313" key="3">
    <source>
        <dbReference type="Proteomes" id="UP000033514"/>
    </source>
</evidence>
<organism evidence="2 3">
    <name type="scientific">Devosia soli</name>
    <dbReference type="NCBI Taxonomy" id="361041"/>
    <lineage>
        <taxon>Bacteria</taxon>
        <taxon>Pseudomonadati</taxon>
        <taxon>Pseudomonadota</taxon>
        <taxon>Alphaproteobacteria</taxon>
        <taxon>Hyphomicrobiales</taxon>
        <taxon>Devosiaceae</taxon>
        <taxon>Devosia</taxon>
    </lineage>
</organism>
<proteinExistence type="predicted"/>
<dbReference type="Proteomes" id="UP000033514">
    <property type="component" value="Unassembled WGS sequence"/>
</dbReference>
<dbReference type="PATRIC" id="fig|361041.3.peg.1001"/>
<comment type="caution">
    <text evidence="2">The sequence shown here is derived from an EMBL/GenBank/DDBJ whole genome shotgun (WGS) entry which is preliminary data.</text>
</comment>
<feature type="region of interest" description="Disordered" evidence="1">
    <location>
        <begin position="58"/>
        <end position="80"/>
    </location>
</feature>
<dbReference type="EMBL" id="LAJG01000014">
    <property type="protein sequence ID" value="KKB80371.1"/>
    <property type="molecule type" value="Genomic_DNA"/>
</dbReference>
<gene>
    <name evidence="2" type="ORF">VW35_08280</name>
</gene>